<feature type="compositionally biased region" description="Low complexity" evidence="9">
    <location>
        <begin position="8"/>
        <end position="32"/>
    </location>
</feature>
<evidence type="ECO:0000256" key="1">
    <source>
        <dbReference type="ARBA" id="ARBA00004496"/>
    </source>
</evidence>
<accession>A0A4S2MWF5</accession>
<dbReference type="CDD" id="cd07920">
    <property type="entry name" value="Pumilio"/>
    <property type="match status" value="1"/>
</dbReference>
<organism evidence="11 12">
    <name type="scientific">Ascodesmis nigricans</name>
    <dbReference type="NCBI Taxonomy" id="341454"/>
    <lineage>
        <taxon>Eukaryota</taxon>
        <taxon>Fungi</taxon>
        <taxon>Dikarya</taxon>
        <taxon>Ascomycota</taxon>
        <taxon>Pezizomycotina</taxon>
        <taxon>Pezizomycetes</taxon>
        <taxon>Pezizales</taxon>
        <taxon>Ascodesmidaceae</taxon>
        <taxon>Ascodesmis</taxon>
    </lineage>
</organism>
<keyword evidence="4" id="KW-0694">RNA-binding</keyword>
<protein>
    <recommendedName>
        <fullName evidence="7">Pumilio homology domain family member 3</fullName>
    </recommendedName>
</protein>
<evidence type="ECO:0000256" key="5">
    <source>
        <dbReference type="ARBA" id="ARBA00024893"/>
    </source>
</evidence>
<reference evidence="11 12" key="1">
    <citation type="submission" date="2019-04" db="EMBL/GenBank/DDBJ databases">
        <title>Comparative genomics and transcriptomics to analyze fruiting body development in filamentous ascomycetes.</title>
        <authorList>
            <consortium name="DOE Joint Genome Institute"/>
            <person name="Lutkenhaus R."/>
            <person name="Traeger S."/>
            <person name="Breuer J."/>
            <person name="Kuo A."/>
            <person name="Lipzen A."/>
            <person name="Pangilinan J."/>
            <person name="Dilworth D."/>
            <person name="Sandor L."/>
            <person name="Poggeler S."/>
            <person name="Barry K."/>
            <person name="Grigoriev I.V."/>
            <person name="Nowrousian M."/>
        </authorList>
    </citation>
    <scope>NUCLEOTIDE SEQUENCE [LARGE SCALE GENOMIC DNA]</scope>
    <source>
        <strain evidence="11 12">CBS 389.68</strain>
    </source>
</reference>
<keyword evidence="2" id="KW-0963">Cytoplasm</keyword>
<dbReference type="InParanoid" id="A0A4S2MWF5"/>
<gene>
    <name evidence="11" type="ORF">EX30DRAFT_377688</name>
</gene>
<evidence type="ECO:0000256" key="4">
    <source>
        <dbReference type="ARBA" id="ARBA00022884"/>
    </source>
</evidence>
<dbReference type="GO" id="GO:0003730">
    <property type="term" value="F:mRNA 3'-UTR binding"/>
    <property type="evidence" value="ECO:0007669"/>
    <property type="project" value="TreeGrafter"/>
</dbReference>
<keyword evidence="12" id="KW-1185">Reference proteome</keyword>
<feature type="region of interest" description="Disordered" evidence="9">
    <location>
        <begin position="1"/>
        <end position="121"/>
    </location>
</feature>
<evidence type="ECO:0000313" key="12">
    <source>
        <dbReference type="Proteomes" id="UP000298138"/>
    </source>
</evidence>
<feature type="repeat" description="Pumilio" evidence="8">
    <location>
        <begin position="623"/>
        <end position="656"/>
    </location>
</feature>
<comment type="function">
    <text evidence="5">RNA-binding nucleolar protein required for pre-rRNA processing. Involved in production of 18S rRNA and assembly of small ribosomal subunit.</text>
</comment>
<feature type="region of interest" description="Disordered" evidence="9">
    <location>
        <begin position="377"/>
        <end position="478"/>
    </location>
</feature>
<dbReference type="AlphaFoldDB" id="A0A4S2MWF5"/>
<feature type="repeat" description="Pumilio" evidence="8">
    <location>
        <begin position="767"/>
        <end position="802"/>
    </location>
</feature>
<proteinExistence type="inferred from homology"/>
<dbReference type="GO" id="GO:0005737">
    <property type="term" value="C:cytoplasm"/>
    <property type="evidence" value="ECO:0007669"/>
    <property type="project" value="UniProtKB-SubCell"/>
</dbReference>
<dbReference type="Pfam" id="PF00806">
    <property type="entry name" value="PUF"/>
    <property type="match status" value="8"/>
</dbReference>
<dbReference type="PANTHER" id="PTHR12537:SF12">
    <property type="entry name" value="MATERNAL PROTEIN PUMILIO"/>
    <property type="match status" value="1"/>
</dbReference>
<feature type="compositionally biased region" description="Gly residues" evidence="9">
    <location>
        <begin position="42"/>
        <end position="51"/>
    </location>
</feature>
<dbReference type="InterPro" id="IPR011989">
    <property type="entry name" value="ARM-like"/>
</dbReference>
<sequence length="961" mass="103353">MAEILGLAPPRAAASSTTTAAPGAATTASSASNVRSSRFPDFGGGSRGGKVAGSNAHKSWVWGGFGQSAGGAEQRRANDPDVLEGSSSLLPGSGEHESWSSAQKQWGAAEQQTSPGRTTAAVGLSPQDLARSPARMRAAVTTQAKDVPRSSSPYYQLQRGTASHNTSPNGKTYLDAATANLNGNIGEKLDFQTRGRAAGDVGQFGHSQRLSGSGFGPVLGNGVGEDAQADQMRGRGLSNSRNIVPAAELFGAQAVSRSESLPPQGRGSSSPPHSIEHSPQNGSGFPSYTHIPSQNTLGSSSGQLPMTGFPNSIQQPGRYGDLSRETREAEQLLASQFEQMGVDDGSDQAFQIAPPRNRPFHNFSHSQSSISFAQHPQFGDLYQRPPPPGPPPPHLPGAVSPWNPVDDAGGGPMSPSELNENYHQHHQHQHGLNRRGGGAGMASPYFPGTPPSNMENYRTPSSSHGGSQGRNQLPASHIGPLPEKLRQQLLLTQQQQQQQQQQLPQLMRNDMYRHSYQTPSPYRYDPYAAIPMHLPPSYSMAPLPDPRMHPPPQPPSRNGTDMGGLRSVLLEEFRSSSKSNKRYELKDIYHHIVEFSGDQHGSRFIQQKLETANSEEKEQVFNEIRPNSLQLMTDVFGNYVIQKFFEHGSQIQKTVLARMMEGHVLTLSLQMYGCRVVQKALEHVLTSQQSTLISELAGHIPRCIRDQNGNHVIQKALERIPYPHISFIVDAFTNQVASLATHPYGCRVIQRILEHCEPEAQKNILAELHAAAESLIMDQYGNYVVQHVIEHGRKEDRERVVDVVVKGFVAFSRHKFASNVVEKSIAFGSEKQIRAIIDVLTTPAASPQSPPSSAAAAASPPSASPAATTGGSLQSPLPALIRDQYGNYVIQKLLTLVKGPERELLAEQIRAHLGALKRVSYGKQVIAIEKLVFAGGVGGGSTVGPGVAGSPPRGPRGVGAG</sequence>
<feature type="repeat" description="Pumilio" evidence="8">
    <location>
        <begin position="658"/>
        <end position="694"/>
    </location>
</feature>
<feature type="repeat" description="Pumilio" evidence="8">
    <location>
        <begin position="695"/>
        <end position="730"/>
    </location>
</feature>
<dbReference type="InterPro" id="IPR016024">
    <property type="entry name" value="ARM-type_fold"/>
</dbReference>
<dbReference type="PANTHER" id="PTHR12537">
    <property type="entry name" value="RNA BINDING PROTEIN PUMILIO-RELATED"/>
    <property type="match status" value="1"/>
</dbReference>
<dbReference type="Gene3D" id="1.25.10.10">
    <property type="entry name" value="Leucine-rich Repeat Variant"/>
    <property type="match status" value="1"/>
</dbReference>
<dbReference type="InterPro" id="IPR001313">
    <property type="entry name" value="Pumilio_RNA-bd_rpt"/>
</dbReference>
<dbReference type="PROSITE" id="PS50302">
    <property type="entry name" value="PUM"/>
    <property type="match status" value="8"/>
</dbReference>
<feature type="repeat" description="Pumilio" evidence="8">
    <location>
        <begin position="803"/>
        <end position="838"/>
    </location>
</feature>
<dbReference type="SUPFAM" id="SSF48371">
    <property type="entry name" value="ARM repeat"/>
    <property type="match status" value="1"/>
</dbReference>
<dbReference type="GO" id="GO:0000288">
    <property type="term" value="P:nuclear-transcribed mRNA catabolic process, deadenylation-dependent decay"/>
    <property type="evidence" value="ECO:0007669"/>
    <property type="project" value="TreeGrafter"/>
</dbReference>
<dbReference type="SMART" id="SM00025">
    <property type="entry name" value="Pumilio"/>
    <property type="match status" value="8"/>
</dbReference>
<feature type="compositionally biased region" description="Polar residues" evidence="9">
    <location>
        <begin position="280"/>
        <end position="315"/>
    </location>
</feature>
<evidence type="ECO:0000256" key="9">
    <source>
        <dbReference type="SAM" id="MobiDB-lite"/>
    </source>
</evidence>
<feature type="region of interest" description="Disordered" evidence="9">
    <location>
        <begin position="844"/>
        <end position="871"/>
    </location>
</feature>
<dbReference type="OrthoDB" id="668540at2759"/>
<keyword evidence="3" id="KW-0677">Repeat</keyword>
<feature type="compositionally biased region" description="Pro residues" evidence="9">
    <location>
        <begin position="384"/>
        <end position="395"/>
    </location>
</feature>
<evidence type="ECO:0000256" key="3">
    <source>
        <dbReference type="ARBA" id="ARBA00022737"/>
    </source>
</evidence>
<dbReference type="Proteomes" id="UP000298138">
    <property type="component" value="Unassembled WGS sequence"/>
</dbReference>
<dbReference type="InterPro" id="IPR033712">
    <property type="entry name" value="Pumilio_RNA-bd"/>
</dbReference>
<comment type="similarity">
    <text evidence="6">Belongs to the PUF3 family.</text>
</comment>
<dbReference type="EMBL" id="ML220121">
    <property type="protein sequence ID" value="TGZ80989.1"/>
    <property type="molecule type" value="Genomic_DNA"/>
</dbReference>
<dbReference type="InterPro" id="IPR033133">
    <property type="entry name" value="PUM-HD"/>
</dbReference>
<evidence type="ECO:0000259" key="10">
    <source>
        <dbReference type="PROSITE" id="PS50303"/>
    </source>
</evidence>
<feature type="region of interest" description="Disordered" evidence="9">
    <location>
        <begin position="256"/>
        <end position="326"/>
    </location>
</feature>
<feature type="compositionally biased region" description="Low complexity" evidence="9">
    <location>
        <begin position="844"/>
        <end position="867"/>
    </location>
</feature>
<evidence type="ECO:0000256" key="7">
    <source>
        <dbReference type="ARBA" id="ARBA00081811"/>
    </source>
</evidence>
<dbReference type="FunFam" id="1.25.10.10:FF:000004">
    <property type="entry name" value="Pumilio homolog 1 isoform 2"/>
    <property type="match status" value="1"/>
</dbReference>
<feature type="compositionally biased region" description="Polar residues" evidence="9">
    <location>
        <begin position="141"/>
        <end position="170"/>
    </location>
</feature>
<dbReference type="STRING" id="341454.A0A4S2MWF5"/>
<feature type="repeat" description="Pumilio" evidence="8">
    <location>
        <begin position="872"/>
        <end position="907"/>
    </location>
</feature>
<feature type="repeat" description="Pumilio" evidence="8">
    <location>
        <begin position="587"/>
        <end position="622"/>
    </location>
</feature>
<comment type="subcellular location">
    <subcellularLocation>
        <location evidence="1">Cytoplasm</location>
    </subcellularLocation>
</comment>
<feature type="repeat" description="Pumilio" evidence="8">
    <location>
        <begin position="731"/>
        <end position="766"/>
    </location>
</feature>
<feature type="compositionally biased region" description="Polar residues" evidence="9">
    <location>
        <begin position="451"/>
        <end position="474"/>
    </location>
</feature>
<evidence type="ECO:0000313" key="11">
    <source>
        <dbReference type="EMBL" id="TGZ80989.1"/>
    </source>
</evidence>
<feature type="compositionally biased region" description="Low complexity" evidence="9">
    <location>
        <begin position="268"/>
        <end position="279"/>
    </location>
</feature>
<feature type="domain" description="PUM-HD" evidence="10">
    <location>
        <begin position="565"/>
        <end position="933"/>
    </location>
</feature>
<feature type="compositionally biased region" description="Polar residues" evidence="9">
    <location>
        <begin position="99"/>
        <end position="117"/>
    </location>
</feature>
<dbReference type="PROSITE" id="PS50303">
    <property type="entry name" value="PUM_HD"/>
    <property type="match status" value="1"/>
</dbReference>
<feature type="region of interest" description="Disordered" evidence="9">
    <location>
        <begin position="141"/>
        <end position="171"/>
    </location>
</feature>
<name>A0A4S2MWF5_9PEZI</name>
<feature type="compositionally biased region" description="Basic residues" evidence="9">
    <location>
        <begin position="424"/>
        <end position="433"/>
    </location>
</feature>
<feature type="compositionally biased region" description="Low complexity" evidence="9">
    <location>
        <begin position="83"/>
        <end position="93"/>
    </location>
</feature>
<evidence type="ECO:0000256" key="8">
    <source>
        <dbReference type="PROSITE-ProRule" id="PRU00317"/>
    </source>
</evidence>
<evidence type="ECO:0000256" key="6">
    <source>
        <dbReference type="ARBA" id="ARBA00060736"/>
    </source>
</evidence>
<evidence type="ECO:0000256" key="2">
    <source>
        <dbReference type="ARBA" id="ARBA00022490"/>
    </source>
</evidence>